<evidence type="ECO:0000259" key="4">
    <source>
        <dbReference type="Pfam" id="PF22725"/>
    </source>
</evidence>
<evidence type="ECO:0000256" key="1">
    <source>
        <dbReference type="ARBA" id="ARBA00010928"/>
    </source>
</evidence>
<comment type="similarity">
    <text evidence="1">Belongs to the Gfo/Idh/MocA family.</text>
</comment>
<dbReference type="InterPro" id="IPR036291">
    <property type="entry name" value="NAD(P)-bd_dom_sf"/>
</dbReference>
<evidence type="ECO:0000259" key="3">
    <source>
        <dbReference type="Pfam" id="PF01408"/>
    </source>
</evidence>
<reference evidence="5 6" key="1">
    <citation type="journal article" date="2018" name="Mol. Biol. Evol.">
        <title>Broad Genomic Sampling Reveals a Smut Pathogenic Ancestry of the Fungal Clade Ustilaginomycotina.</title>
        <authorList>
            <person name="Kijpornyongpan T."/>
            <person name="Mondo S.J."/>
            <person name="Barry K."/>
            <person name="Sandor L."/>
            <person name="Lee J."/>
            <person name="Lipzen A."/>
            <person name="Pangilinan J."/>
            <person name="LaButti K."/>
            <person name="Hainaut M."/>
            <person name="Henrissat B."/>
            <person name="Grigoriev I.V."/>
            <person name="Spatafora J.W."/>
            <person name="Aime M.C."/>
        </authorList>
    </citation>
    <scope>NUCLEOTIDE SEQUENCE [LARGE SCALE GENOMIC DNA]</scope>
    <source>
        <strain evidence="5 6">MCA 4186</strain>
    </source>
</reference>
<dbReference type="STRING" id="58919.A0A316ZDC8"/>
<evidence type="ECO:0000313" key="6">
    <source>
        <dbReference type="Proteomes" id="UP000245946"/>
    </source>
</evidence>
<dbReference type="Proteomes" id="UP000245946">
    <property type="component" value="Unassembled WGS sequence"/>
</dbReference>
<dbReference type="InterPro" id="IPR051317">
    <property type="entry name" value="Gfo/Idh/MocA_oxidoreduct"/>
</dbReference>
<dbReference type="InterPro" id="IPR055170">
    <property type="entry name" value="GFO_IDH_MocA-like_dom"/>
</dbReference>
<feature type="domain" description="Gfo/Idh/MocA-like oxidoreductase N-terminal" evidence="3">
    <location>
        <begin position="7"/>
        <end position="128"/>
    </location>
</feature>
<dbReference type="EMBL" id="KZ819287">
    <property type="protein sequence ID" value="PWN99757.1"/>
    <property type="molecule type" value="Genomic_DNA"/>
</dbReference>
<dbReference type="OrthoDB" id="446809at2759"/>
<dbReference type="GO" id="GO:0016491">
    <property type="term" value="F:oxidoreductase activity"/>
    <property type="evidence" value="ECO:0007669"/>
    <property type="project" value="UniProtKB-KW"/>
</dbReference>
<keyword evidence="6" id="KW-1185">Reference proteome</keyword>
<feature type="domain" description="GFO/IDH/MocA-like oxidoreductase" evidence="4">
    <location>
        <begin position="153"/>
        <end position="270"/>
    </location>
</feature>
<dbReference type="InterPro" id="IPR000683">
    <property type="entry name" value="Gfo/Idh/MocA-like_OxRdtase_N"/>
</dbReference>
<dbReference type="Gene3D" id="3.30.360.10">
    <property type="entry name" value="Dihydrodipicolinate Reductase, domain 2"/>
    <property type="match status" value="1"/>
</dbReference>
<evidence type="ECO:0000313" key="5">
    <source>
        <dbReference type="EMBL" id="PWN99757.1"/>
    </source>
</evidence>
<protein>
    <submittedName>
        <fullName evidence="5">NAD(P)-binding protein</fullName>
    </submittedName>
</protein>
<sequence>MSSPIPVAILGFSSSARTFHLPLLLASSSSFSLHTIQQRSTSSSAPASASFPNARIVDGVAEVFAGADRLPERGLVVITTANATHFDFAMQAITHKCHVVVEKPAVLSTREADELMAAAEQAGVVCTVFQNRRLDADFLTLRSLLAPPTGESPLGQLTRLESRFDRYRPFPKGGWREEKAWQEGGGVLWDLGSHLVDQALLLFGPPEAISALVQATRRPESSVEDDFLLHLHYPSTSVGGLRITLGASCVSPFLDAEQPRFIAQGLKGSYLKRGLDPQENQLKAGLSPTSSNFGSYSDSERASLRLGRLTTSVPPKPAKEGEAPNQPLLASADIPTLPGAYVRFYEAVAAAIRGEEKPDSFVTLQQMKDNTRALLLCRKSAEEGRSVKWTEEV</sequence>
<dbReference type="GO" id="GO:0000166">
    <property type="term" value="F:nucleotide binding"/>
    <property type="evidence" value="ECO:0007669"/>
    <property type="project" value="InterPro"/>
</dbReference>
<dbReference type="SUPFAM" id="SSF51735">
    <property type="entry name" value="NAD(P)-binding Rossmann-fold domains"/>
    <property type="match status" value="1"/>
</dbReference>
<dbReference type="Pfam" id="PF01408">
    <property type="entry name" value="GFO_IDH_MocA"/>
    <property type="match status" value="1"/>
</dbReference>
<accession>A0A316ZDC8</accession>
<dbReference type="PANTHER" id="PTHR43708:SF5">
    <property type="entry name" value="CONSERVED EXPRESSED OXIDOREDUCTASE (EUROFUNG)-RELATED"/>
    <property type="match status" value="1"/>
</dbReference>
<dbReference type="Gene3D" id="3.40.50.720">
    <property type="entry name" value="NAD(P)-binding Rossmann-like Domain"/>
    <property type="match status" value="1"/>
</dbReference>
<proteinExistence type="inferred from homology"/>
<dbReference type="Pfam" id="PF22725">
    <property type="entry name" value="GFO_IDH_MocA_C3"/>
    <property type="match status" value="1"/>
</dbReference>
<keyword evidence="2" id="KW-0560">Oxidoreductase</keyword>
<dbReference type="AlphaFoldDB" id="A0A316ZDC8"/>
<dbReference type="GeneID" id="37269357"/>
<dbReference type="PANTHER" id="PTHR43708">
    <property type="entry name" value="CONSERVED EXPRESSED OXIDOREDUCTASE (EUROFUNG)"/>
    <property type="match status" value="1"/>
</dbReference>
<organism evidence="5 6">
    <name type="scientific">Tilletiopsis washingtonensis</name>
    <dbReference type="NCBI Taxonomy" id="58919"/>
    <lineage>
        <taxon>Eukaryota</taxon>
        <taxon>Fungi</taxon>
        <taxon>Dikarya</taxon>
        <taxon>Basidiomycota</taxon>
        <taxon>Ustilaginomycotina</taxon>
        <taxon>Exobasidiomycetes</taxon>
        <taxon>Entylomatales</taxon>
        <taxon>Entylomatales incertae sedis</taxon>
        <taxon>Tilletiopsis</taxon>
    </lineage>
</organism>
<dbReference type="SUPFAM" id="SSF55347">
    <property type="entry name" value="Glyceraldehyde-3-phosphate dehydrogenase-like, C-terminal domain"/>
    <property type="match status" value="1"/>
</dbReference>
<evidence type="ECO:0000256" key="2">
    <source>
        <dbReference type="ARBA" id="ARBA00023002"/>
    </source>
</evidence>
<gene>
    <name evidence="5" type="ORF">FA09DRAFT_328540</name>
</gene>
<dbReference type="RefSeq" id="XP_025600036.1">
    <property type="nucleotide sequence ID" value="XM_025741813.1"/>
</dbReference>
<name>A0A316ZDC8_9BASI</name>